<sequence>MKSPFIAVNAREVLRRHGLDSFEALWALRLGETPSTPRGAGWSSVHRLELDDINGRTQAFYLKRQENHLHRSLVHPQGELTFAREFRSIQTYAHAGIPALEVAFFYETSRPGEQRAILMTRALDAYEPLTVWLDRWGSLSPSQREDLIRATAALIRSLHSAGKVHNNLYPRHIFLKLDGDGAGARLIDLERTRSAWWGERDRVRELTTLLLRCEPASRTQRLRFLLAYLGLVRLDGEGRALARRIDARYRMRTGR</sequence>
<dbReference type="InterPro" id="IPR011009">
    <property type="entry name" value="Kinase-like_dom_sf"/>
</dbReference>
<dbReference type="InterPro" id="IPR027023">
    <property type="entry name" value="Put_LipoPS_kinase_InaA"/>
</dbReference>
<keyword evidence="1" id="KW-0418">Kinase</keyword>
<dbReference type="SUPFAM" id="SSF56112">
    <property type="entry name" value="Protein kinase-like (PK-like)"/>
    <property type="match status" value="1"/>
</dbReference>
<keyword evidence="1" id="KW-0808">Transferase</keyword>
<dbReference type="Pfam" id="PF06293">
    <property type="entry name" value="Kdo"/>
    <property type="match status" value="1"/>
</dbReference>
<name>A0A1H1LZR5_9GAMM</name>
<dbReference type="GO" id="GO:0016301">
    <property type="term" value="F:kinase activity"/>
    <property type="evidence" value="ECO:0007669"/>
    <property type="project" value="UniProtKB-KW"/>
</dbReference>
<dbReference type="OrthoDB" id="5405319at2"/>
<dbReference type="RefSeq" id="WP_093391521.1">
    <property type="nucleotide sequence ID" value="NZ_LT629736.1"/>
</dbReference>
<evidence type="ECO:0000313" key="2">
    <source>
        <dbReference type="Proteomes" id="UP000243207"/>
    </source>
</evidence>
<dbReference type="AlphaFoldDB" id="A0A1H1LZR5"/>
<dbReference type="STRING" id="487184.SAMN05216421_0337"/>
<proteinExistence type="predicted"/>
<dbReference type="PIRSF" id="PIRSF026326">
    <property type="entry name" value="InaA"/>
    <property type="match status" value="1"/>
</dbReference>
<organism evidence="1 2">
    <name type="scientific">Halopseudomonas xinjiangensis</name>
    <dbReference type="NCBI Taxonomy" id="487184"/>
    <lineage>
        <taxon>Bacteria</taxon>
        <taxon>Pseudomonadati</taxon>
        <taxon>Pseudomonadota</taxon>
        <taxon>Gammaproteobacteria</taxon>
        <taxon>Pseudomonadales</taxon>
        <taxon>Pseudomonadaceae</taxon>
        <taxon>Halopseudomonas</taxon>
    </lineage>
</organism>
<accession>A0A1H1LZR5</accession>
<keyword evidence="2" id="KW-1185">Reference proteome</keyword>
<protein>
    <submittedName>
        <fullName evidence="1">Lipopolysaccharide kinase (Kdo/WaaP) family protein</fullName>
    </submittedName>
</protein>
<dbReference type="EMBL" id="LT629736">
    <property type="protein sequence ID" value="SDR80046.1"/>
    <property type="molecule type" value="Genomic_DNA"/>
</dbReference>
<gene>
    <name evidence="1" type="ORF">SAMN05216421_0337</name>
</gene>
<dbReference type="Proteomes" id="UP000243207">
    <property type="component" value="Chromosome I"/>
</dbReference>
<evidence type="ECO:0000313" key="1">
    <source>
        <dbReference type="EMBL" id="SDR80046.1"/>
    </source>
</evidence>
<reference evidence="2" key="1">
    <citation type="submission" date="2016-10" db="EMBL/GenBank/DDBJ databases">
        <authorList>
            <person name="Varghese N."/>
            <person name="Submissions S."/>
        </authorList>
    </citation>
    <scope>NUCLEOTIDE SEQUENCE [LARGE SCALE GENOMIC DNA]</scope>
    <source>
        <strain evidence="2">NRRL B-51270</strain>
    </source>
</reference>